<organism evidence="4 6">
    <name type="scientific">Rotaria magnacalcarata</name>
    <dbReference type="NCBI Taxonomy" id="392030"/>
    <lineage>
        <taxon>Eukaryota</taxon>
        <taxon>Metazoa</taxon>
        <taxon>Spiralia</taxon>
        <taxon>Gnathifera</taxon>
        <taxon>Rotifera</taxon>
        <taxon>Eurotatoria</taxon>
        <taxon>Bdelloidea</taxon>
        <taxon>Philodinida</taxon>
        <taxon>Philodinidae</taxon>
        <taxon>Rotaria</taxon>
    </lineage>
</organism>
<dbReference type="AlphaFoldDB" id="A0A817AIN3"/>
<evidence type="ECO:0000313" key="3">
    <source>
        <dbReference type="EMBL" id="CAF2214032.1"/>
    </source>
</evidence>
<dbReference type="EMBL" id="CAJOBF010000276">
    <property type="protein sequence ID" value="CAF3788926.1"/>
    <property type="molecule type" value="Genomic_DNA"/>
</dbReference>
<evidence type="ECO:0000313" key="4">
    <source>
        <dbReference type="EMBL" id="CAF2267139.1"/>
    </source>
</evidence>
<proteinExistence type="predicted"/>
<dbReference type="EMBL" id="CAJNRE010019872">
    <property type="protein sequence ID" value="CAF2214032.1"/>
    <property type="molecule type" value="Genomic_DNA"/>
</dbReference>
<feature type="chain" id="PRO_5035610944" evidence="1">
    <location>
        <begin position="22"/>
        <end position="138"/>
    </location>
</feature>
<dbReference type="Proteomes" id="UP000663824">
    <property type="component" value="Unassembled WGS sequence"/>
</dbReference>
<sequence length="138" mass="15575">MKFILAILFIMCLALIHQSLAAPVDIEFKPNQLIDPRLIPDFHCVTQCLQPTGVESEDGDIELRGLLGNYQALFSCIAQCSKKLRDDMGAPAPKRPKSKVITDECLIKLWQRYDEGLLDIPSFLKAAGLKYFQRAPKR</sequence>
<dbReference type="Proteomes" id="UP000663856">
    <property type="component" value="Unassembled WGS sequence"/>
</dbReference>
<evidence type="ECO:0000313" key="6">
    <source>
        <dbReference type="Proteomes" id="UP000663887"/>
    </source>
</evidence>
<gene>
    <name evidence="3" type="ORF">MBJ925_LOCUS36034</name>
    <name evidence="5" type="ORF">UXM345_LOCUS4106</name>
    <name evidence="2" type="ORF">WKI299_LOCUS7213</name>
    <name evidence="4" type="ORF">XDN619_LOCUS36773</name>
</gene>
<keyword evidence="1" id="KW-0732">Signal</keyword>
<dbReference type="Proteomes" id="UP000663842">
    <property type="component" value="Unassembled WGS sequence"/>
</dbReference>
<comment type="caution">
    <text evidence="4">The sequence shown here is derived from an EMBL/GenBank/DDBJ whole genome shotgun (WGS) entry which is preliminary data.</text>
</comment>
<feature type="signal peptide" evidence="1">
    <location>
        <begin position="1"/>
        <end position="21"/>
    </location>
</feature>
<evidence type="ECO:0000256" key="1">
    <source>
        <dbReference type="SAM" id="SignalP"/>
    </source>
</evidence>
<dbReference type="EMBL" id="CAJNRG010018976">
    <property type="protein sequence ID" value="CAF2267139.1"/>
    <property type="molecule type" value="Genomic_DNA"/>
</dbReference>
<dbReference type="EMBL" id="CAJNRF010002168">
    <property type="protein sequence ID" value="CAF2033843.1"/>
    <property type="molecule type" value="Genomic_DNA"/>
</dbReference>
<accession>A0A817AIN3</accession>
<dbReference type="Proteomes" id="UP000663887">
    <property type="component" value="Unassembled WGS sequence"/>
</dbReference>
<reference evidence="4" key="1">
    <citation type="submission" date="2021-02" db="EMBL/GenBank/DDBJ databases">
        <authorList>
            <person name="Nowell W R."/>
        </authorList>
    </citation>
    <scope>NUCLEOTIDE SEQUENCE</scope>
</reference>
<evidence type="ECO:0000313" key="5">
    <source>
        <dbReference type="EMBL" id="CAF3788926.1"/>
    </source>
</evidence>
<protein>
    <submittedName>
        <fullName evidence="4">Uncharacterized protein</fullName>
    </submittedName>
</protein>
<name>A0A817AIN3_9BILA</name>
<evidence type="ECO:0000313" key="2">
    <source>
        <dbReference type="EMBL" id="CAF2033843.1"/>
    </source>
</evidence>